<dbReference type="CDD" id="cd04181">
    <property type="entry name" value="NTP_transferase"/>
    <property type="match status" value="1"/>
</dbReference>
<dbReference type="AlphaFoldDB" id="A0A1F5Q8R2"/>
<organism evidence="2 3">
    <name type="scientific">Candidatus Doudnabacteria bacterium RIFCSPLOWO2_02_FULL_48_13</name>
    <dbReference type="NCBI Taxonomy" id="1817845"/>
    <lineage>
        <taxon>Bacteria</taxon>
        <taxon>Candidatus Doudnaibacteriota</taxon>
    </lineage>
</organism>
<gene>
    <name evidence="2" type="ORF">A3J05_01245</name>
</gene>
<evidence type="ECO:0000313" key="2">
    <source>
        <dbReference type="EMBL" id="OGE98591.1"/>
    </source>
</evidence>
<dbReference type="Proteomes" id="UP000177235">
    <property type="component" value="Unassembled WGS sequence"/>
</dbReference>
<dbReference type="InterPro" id="IPR029044">
    <property type="entry name" value="Nucleotide-diphossugar_trans"/>
</dbReference>
<dbReference type="Gene3D" id="3.90.550.10">
    <property type="entry name" value="Spore Coat Polysaccharide Biosynthesis Protein SpsA, Chain A"/>
    <property type="match status" value="1"/>
</dbReference>
<sequence>MNTYMAKTRLTITLDGDILKRVDAAIDGTKIRNRSHAIEYLLTSCLLPRSTKVLILAGGEGVKFRSLTNELPKSLLPINGKPLLEHTLAQLKQQGLSDVYISTAHLGNKIKDYFGDGAQWGMRIKYLEQKIVRSGTAQPVLQAKDNFSEAFIVIYGDVLTKINFLDLLDFHNSHRGIATMALTSVEKPSMWGVATIEGNRIRDFVEKPKSKTRSHLINSGIYVLSPEVFKYIDVKATRLEKDVFPRLAAENKLYAYPFEGDWYDVSTPEIYSEVMKTNL</sequence>
<dbReference type="Pfam" id="PF00483">
    <property type="entry name" value="NTP_transferase"/>
    <property type="match status" value="1"/>
</dbReference>
<reference evidence="2 3" key="1">
    <citation type="journal article" date="2016" name="Nat. Commun.">
        <title>Thousands of microbial genomes shed light on interconnected biogeochemical processes in an aquifer system.</title>
        <authorList>
            <person name="Anantharaman K."/>
            <person name="Brown C.T."/>
            <person name="Hug L.A."/>
            <person name="Sharon I."/>
            <person name="Castelle C.J."/>
            <person name="Probst A.J."/>
            <person name="Thomas B.C."/>
            <person name="Singh A."/>
            <person name="Wilkins M.J."/>
            <person name="Karaoz U."/>
            <person name="Brodie E.L."/>
            <person name="Williams K.H."/>
            <person name="Hubbard S.S."/>
            <person name="Banfield J.F."/>
        </authorList>
    </citation>
    <scope>NUCLEOTIDE SEQUENCE [LARGE SCALE GENOMIC DNA]</scope>
</reference>
<feature type="domain" description="Nucleotidyl transferase" evidence="1">
    <location>
        <begin position="52"/>
        <end position="276"/>
    </location>
</feature>
<protein>
    <recommendedName>
        <fullName evidence="1">Nucleotidyl transferase domain-containing protein</fullName>
    </recommendedName>
</protein>
<dbReference type="PANTHER" id="PTHR22572">
    <property type="entry name" value="SUGAR-1-PHOSPHATE GUANYL TRANSFERASE"/>
    <property type="match status" value="1"/>
</dbReference>
<name>A0A1F5Q8R2_9BACT</name>
<evidence type="ECO:0000313" key="3">
    <source>
        <dbReference type="Proteomes" id="UP000177235"/>
    </source>
</evidence>
<dbReference type="EMBL" id="MFFF01000029">
    <property type="protein sequence ID" value="OGE98591.1"/>
    <property type="molecule type" value="Genomic_DNA"/>
</dbReference>
<evidence type="ECO:0000259" key="1">
    <source>
        <dbReference type="Pfam" id="PF00483"/>
    </source>
</evidence>
<dbReference type="InterPro" id="IPR005835">
    <property type="entry name" value="NTP_transferase_dom"/>
</dbReference>
<dbReference type="InterPro" id="IPR050486">
    <property type="entry name" value="Mannose-1P_guanyltransferase"/>
</dbReference>
<dbReference type="SUPFAM" id="SSF53448">
    <property type="entry name" value="Nucleotide-diphospho-sugar transferases"/>
    <property type="match status" value="1"/>
</dbReference>
<proteinExistence type="predicted"/>
<accession>A0A1F5Q8R2</accession>
<dbReference type="CDD" id="cd22231">
    <property type="entry name" value="RHH_NikR_HicB-like"/>
    <property type="match status" value="1"/>
</dbReference>
<comment type="caution">
    <text evidence="2">The sequence shown here is derived from an EMBL/GenBank/DDBJ whole genome shotgun (WGS) entry which is preliminary data.</text>
</comment>